<dbReference type="InterPro" id="IPR042100">
    <property type="entry name" value="Bug_dom1"/>
</dbReference>
<gene>
    <name evidence="3" type="ORF">ACFQND_22635</name>
</gene>
<dbReference type="Gene3D" id="3.40.190.150">
    <property type="entry name" value="Bordetella uptake gene, domain 1"/>
    <property type="match status" value="1"/>
</dbReference>
<feature type="chain" id="PRO_5045418069" evidence="2">
    <location>
        <begin position="26"/>
        <end position="334"/>
    </location>
</feature>
<name>A0ABW1U4U3_9BURK</name>
<reference evidence="4" key="1">
    <citation type="journal article" date="2019" name="Int. J. Syst. Evol. Microbiol.">
        <title>The Global Catalogue of Microorganisms (GCM) 10K type strain sequencing project: providing services to taxonomists for standard genome sequencing and annotation.</title>
        <authorList>
            <consortium name="The Broad Institute Genomics Platform"/>
            <consortium name="The Broad Institute Genome Sequencing Center for Infectious Disease"/>
            <person name="Wu L."/>
            <person name="Ma J."/>
        </authorList>
    </citation>
    <scope>NUCLEOTIDE SEQUENCE [LARGE SCALE GENOMIC DNA]</scope>
    <source>
        <strain evidence="4">CCUG 39402</strain>
    </source>
</reference>
<protein>
    <submittedName>
        <fullName evidence="3">Bug family tripartite tricarboxylate transporter substrate binding protein</fullName>
    </submittedName>
</protein>
<proteinExistence type="inferred from homology"/>
<accession>A0ABW1U4U3</accession>
<dbReference type="Pfam" id="PF03401">
    <property type="entry name" value="TctC"/>
    <property type="match status" value="1"/>
</dbReference>
<sequence>MMRFNRRTFTQGGLALMGLAGLVHTAPLMAQASYPSRPVTIVVPHAAGGAVDGVARIFADKLREELKESVVVDNRPGASGMIGAGTVAHATPDGYTLYVNASIHSINPLLYKKNVKFDAVKDFTPISMLAQGALIFSVNPKVPANTVQELITKVKASPKAYNFGTSGFGSAGHLGIAQFLYESGLSPLQIPIVLYKGAAPALQDLVGGQTSGMMDPMLSSLPQVKAGKLRALAVTGRERSPLLPDVPTMRESGLKDFEFYSWYGLWAPANIPEPIRLKLEAASSKIMQSPDMKKYLNERGFDPAYKSSSDFAKYINVEMARYQVIIDKANITID</sequence>
<comment type="similarity">
    <text evidence="1">Belongs to the UPF0065 (bug) family.</text>
</comment>
<evidence type="ECO:0000313" key="3">
    <source>
        <dbReference type="EMBL" id="MFC6284033.1"/>
    </source>
</evidence>
<dbReference type="InterPro" id="IPR005064">
    <property type="entry name" value="BUG"/>
</dbReference>
<dbReference type="PROSITE" id="PS51318">
    <property type="entry name" value="TAT"/>
    <property type="match status" value="1"/>
</dbReference>
<keyword evidence="2" id="KW-0732">Signal</keyword>
<dbReference type="EMBL" id="JBHSRS010000084">
    <property type="protein sequence ID" value="MFC6284033.1"/>
    <property type="molecule type" value="Genomic_DNA"/>
</dbReference>
<dbReference type="CDD" id="cd07012">
    <property type="entry name" value="PBP2_Bug_TTT"/>
    <property type="match status" value="1"/>
</dbReference>
<evidence type="ECO:0000313" key="4">
    <source>
        <dbReference type="Proteomes" id="UP001596270"/>
    </source>
</evidence>
<keyword evidence="4" id="KW-1185">Reference proteome</keyword>
<dbReference type="RefSeq" id="WP_371439798.1">
    <property type="nucleotide sequence ID" value="NZ_JBHSRS010000084.1"/>
</dbReference>
<dbReference type="Proteomes" id="UP001596270">
    <property type="component" value="Unassembled WGS sequence"/>
</dbReference>
<evidence type="ECO:0000256" key="2">
    <source>
        <dbReference type="SAM" id="SignalP"/>
    </source>
</evidence>
<dbReference type="PANTHER" id="PTHR42928:SF5">
    <property type="entry name" value="BLR1237 PROTEIN"/>
    <property type="match status" value="1"/>
</dbReference>
<dbReference type="PIRSF" id="PIRSF017082">
    <property type="entry name" value="YflP"/>
    <property type="match status" value="1"/>
</dbReference>
<dbReference type="PANTHER" id="PTHR42928">
    <property type="entry name" value="TRICARBOXYLATE-BINDING PROTEIN"/>
    <property type="match status" value="1"/>
</dbReference>
<dbReference type="Gene3D" id="3.40.190.10">
    <property type="entry name" value="Periplasmic binding protein-like II"/>
    <property type="match status" value="1"/>
</dbReference>
<organism evidence="3 4">
    <name type="scientific">Polaromonas aquatica</name>
    <dbReference type="NCBI Taxonomy" id="332657"/>
    <lineage>
        <taxon>Bacteria</taxon>
        <taxon>Pseudomonadati</taxon>
        <taxon>Pseudomonadota</taxon>
        <taxon>Betaproteobacteria</taxon>
        <taxon>Burkholderiales</taxon>
        <taxon>Comamonadaceae</taxon>
        <taxon>Polaromonas</taxon>
    </lineage>
</organism>
<comment type="caution">
    <text evidence="3">The sequence shown here is derived from an EMBL/GenBank/DDBJ whole genome shotgun (WGS) entry which is preliminary data.</text>
</comment>
<dbReference type="InterPro" id="IPR006311">
    <property type="entry name" value="TAT_signal"/>
</dbReference>
<feature type="signal peptide" evidence="2">
    <location>
        <begin position="1"/>
        <end position="25"/>
    </location>
</feature>
<dbReference type="SUPFAM" id="SSF53850">
    <property type="entry name" value="Periplasmic binding protein-like II"/>
    <property type="match status" value="1"/>
</dbReference>
<evidence type="ECO:0000256" key="1">
    <source>
        <dbReference type="ARBA" id="ARBA00006987"/>
    </source>
</evidence>